<evidence type="ECO:0000313" key="2">
    <source>
        <dbReference type="Proteomes" id="UP000051269"/>
    </source>
</evidence>
<comment type="caution">
    <text evidence="1">The sequence shown here is derived from an EMBL/GenBank/DDBJ whole genome shotgun (WGS) entry which is preliminary data.</text>
</comment>
<evidence type="ECO:0008006" key="3">
    <source>
        <dbReference type="Google" id="ProtNLM"/>
    </source>
</evidence>
<gene>
    <name evidence="1" type="ORF">ABR82_02740</name>
</gene>
<organism evidence="1 2">
    <name type="scientific">Verrucomicrobia subdivision 6 bacterium BACL9 MAG-120507-bin52</name>
    <dbReference type="NCBI Taxonomy" id="1655590"/>
    <lineage>
        <taxon>Bacteria</taxon>
        <taxon>Pseudomonadati</taxon>
        <taxon>Verrucomicrobiota</taxon>
        <taxon>Verrucomicrobiia</taxon>
        <taxon>Verrucomicrobiales</taxon>
        <taxon>Verrucomicrobia subdivision 6</taxon>
    </lineage>
</organism>
<dbReference type="EMBL" id="LIBO01000071">
    <property type="protein sequence ID" value="KRO62476.1"/>
    <property type="molecule type" value="Genomic_DNA"/>
</dbReference>
<accession>A0A0R2RIL3</accession>
<sequence>MGVAIQLYANDHDGRYPGPVWYSASWEIQKWGGYAPITLHLAPYLGLPAWSAMEFPKKYKVDAAICPTHQRLGSTHAHYARHADPAKSPFGGEAAAGFSAAPPLRTVTASQILGKKNSEIMALRDWPLSGAPTPHHGGQNVLFLDGHVSWIKGDAEPP</sequence>
<name>A0A0R2RIL3_9BACT</name>
<reference evidence="1 2" key="1">
    <citation type="submission" date="2015-10" db="EMBL/GenBank/DDBJ databases">
        <title>Metagenome-Assembled Genomes uncover a global brackish microbiome.</title>
        <authorList>
            <person name="Hugerth L.W."/>
            <person name="Larsson J."/>
            <person name="Alneberg J."/>
            <person name="Lindh M.V."/>
            <person name="Legrand C."/>
            <person name="Pinhassi J."/>
            <person name="Andersson A.F."/>
        </authorList>
    </citation>
    <scope>NUCLEOTIDE SEQUENCE [LARGE SCALE GENOMIC DNA]</scope>
    <source>
        <strain evidence="1">BACL18 MAG-120507-bin52</strain>
    </source>
</reference>
<protein>
    <recommendedName>
        <fullName evidence="3">DUF1559 domain-containing protein</fullName>
    </recommendedName>
</protein>
<dbReference type="Proteomes" id="UP000051269">
    <property type="component" value="Unassembled WGS sequence"/>
</dbReference>
<proteinExistence type="predicted"/>
<dbReference type="AlphaFoldDB" id="A0A0R2RIL3"/>
<evidence type="ECO:0000313" key="1">
    <source>
        <dbReference type="EMBL" id="KRO62476.1"/>
    </source>
</evidence>